<dbReference type="AlphaFoldDB" id="A0A5C6F8S4"/>
<sequence>MSVYVEPQPEAVPRTTQPSKPEFAGKIAYLVNQYPVPSGTFIRREIEAMESFGIKVVRFAIRQTNVRLSEPKDLVEASRTRIVLDLGLLGPLVATFATMLTKPITFVKALALTIRMGWHSDRGLLVNFAYLLEACQLTRWLIREDVEHLHVHYGSNPASVALLCRALGGPRYSFTLHGPHEFDKPHFLRLGEKVARSKFAVAISEYGRSQLYRWTDREHWDKIHVVHCGLDRAYFSEELTPPPSDPRLVFIGRLDEQKGTHLLVEAAKMLKDGGCEFELVMVGDGPFRGELENMIRRYGLESNVRLAGWQNDVEVRQSLLDSRALVLSSFAEGLPVVIMESLAMGRPVISTNIAGVAELVQPGVCGWLVPAGAIEPLAKRMREAIEMPVEELAQYGKAGAQLVSESHQAVIEAAKLARLIGLTEL</sequence>
<dbReference type="InterPro" id="IPR028098">
    <property type="entry name" value="Glyco_trans_4-like_N"/>
</dbReference>
<dbReference type="CDD" id="cd03801">
    <property type="entry name" value="GT4_PimA-like"/>
    <property type="match status" value="1"/>
</dbReference>
<dbReference type="RefSeq" id="WP_146458270.1">
    <property type="nucleotide sequence ID" value="NZ_SJPW01000003.1"/>
</dbReference>
<dbReference type="Proteomes" id="UP000318288">
    <property type="component" value="Unassembled WGS sequence"/>
</dbReference>
<dbReference type="PANTHER" id="PTHR12526">
    <property type="entry name" value="GLYCOSYLTRANSFERASE"/>
    <property type="match status" value="1"/>
</dbReference>
<organism evidence="3 4">
    <name type="scientific">Rubripirellula tenax</name>
    <dbReference type="NCBI Taxonomy" id="2528015"/>
    <lineage>
        <taxon>Bacteria</taxon>
        <taxon>Pseudomonadati</taxon>
        <taxon>Planctomycetota</taxon>
        <taxon>Planctomycetia</taxon>
        <taxon>Pirellulales</taxon>
        <taxon>Pirellulaceae</taxon>
        <taxon>Rubripirellula</taxon>
    </lineage>
</organism>
<evidence type="ECO:0000259" key="1">
    <source>
        <dbReference type="Pfam" id="PF00534"/>
    </source>
</evidence>
<dbReference type="Gene3D" id="3.40.50.2000">
    <property type="entry name" value="Glycogen Phosphorylase B"/>
    <property type="match status" value="2"/>
</dbReference>
<keyword evidence="3" id="KW-0328">Glycosyltransferase</keyword>
<comment type="caution">
    <text evidence="3">The sequence shown here is derived from an EMBL/GenBank/DDBJ whole genome shotgun (WGS) entry which is preliminary data.</text>
</comment>
<dbReference type="Pfam" id="PF13439">
    <property type="entry name" value="Glyco_transf_4"/>
    <property type="match status" value="1"/>
</dbReference>
<reference evidence="3 4" key="1">
    <citation type="submission" date="2019-02" db="EMBL/GenBank/DDBJ databases">
        <title>Deep-cultivation of Planctomycetes and their phenomic and genomic characterization uncovers novel biology.</title>
        <authorList>
            <person name="Wiegand S."/>
            <person name="Jogler M."/>
            <person name="Boedeker C."/>
            <person name="Pinto D."/>
            <person name="Vollmers J."/>
            <person name="Rivas-Marin E."/>
            <person name="Kohn T."/>
            <person name="Peeters S.H."/>
            <person name="Heuer A."/>
            <person name="Rast P."/>
            <person name="Oberbeckmann S."/>
            <person name="Bunk B."/>
            <person name="Jeske O."/>
            <person name="Meyerdierks A."/>
            <person name="Storesund J.E."/>
            <person name="Kallscheuer N."/>
            <person name="Luecker S."/>
            <person name="Lage O.M."/>
            <person name="Pohl T."/>
            <person name="Merkel B.J."/>
            <person name="Hornburger P."/>
            <person name="Mueller R.-W."/>
            <person name="Bruemmer F."/>
            <person name="Labrenz M."/>
            <person name="Spormann A.M."/>
            <person name="Op Den Camp H."/>
            <person name="Overmann J."/>
            <person name="Amann R."/>
            <person name="Jetten M.S.M."/>
            <person name="Mascher T."/>
            <person name="Medema M.H."/>
            <person name="Devos D.P."/>
            <person name="Kaster A.-K."/>
            <person name="Ovreas L."/>
            <person name="Rohde M."/>
            <person name="Galperin M.Y."/>
            <person name="Jogler C."/>
        </authorList>
    </citation>
    <scope>NUCLEOTIDE SEQUENCE [LARGE SCALE GENOMIC DNA]</scope>
    <source>
        <strain evidence="3 4">Poly51</strain>
    </source>
</reference>
<dbReference type="EMBL" id="SJPW01000003">
    <property type="protein sequence ID" value="TWU56874.1"/>
    <property type="molecule type" value="Genomic_DNA"/>
</dbReference>
<feature type="domain" description="Glycosyltransferase subfamily 4-like N-terminal" evidence="2">
    <location>
        <begin position="133"/>
        <end position="232"/>
    </location>
</feature>
<gene>
    <name evidence="3" type="primary">kanE_1</name>
    <name evidence="3" type="ORF">Poly51_27920</name>
</gene>
<keyword evidence="4" id="KW-1185">Reference proteome</keyword>
<evidence type="ECO:0000313" key="4">
    <source>
        <dbReference type="Proteomes" id="UP000318288"/>
    </source>
</evidence>
<dbReference type="SUPFAM" id="SSF53756">
    <property type="entry name" value="UDP-Glycosyltransferase/glycogen phosphorylase"/>
    <property type="match status" value="1"/>
</dbReference>
<keyword evidence="3" id="KW-0808">Transferase</keyword>
<dbReference type="InterPro" id="IPR001296">
    <property type="entry name" value="Glyco_trans_1"/>
</dbReference>
<protein>
    <submittedName>
        <fullName evidence="3">Alpha-D-kanosaminyltransferase</fullName>
        <ecNumber evidence="3">2.4.1.301</ecNumber>
    </submittedName>
</protein>
<accession>A0A5C6F8S4</accession>
<feature type="domain" description="Glycosyl transferase family 1" evidence="1">
    <location>
        <begin position="237"/>
        <end position="400"/>
    </location>
</feature>
<dbReference type="GO" id="GO:0016757">
    <property type="term" value="F:glycosyltransferase activity"/>
    <property type="evidence" value="ECO:0007669"/>
    <property type="project" value="UniProtKB-KW"/>
</dbReference>
<name>A0A5C6F8S4_9BACT</name>
<evidence type="ECO:0000259" key="2">
    <source>
        <dbReference type="Pfam" id="PF13439"/>
    </source>
</evidence>
<dbReference type="OrthoDB" id="73743at2"/>
<proteinExistence type="predicted"/>
<dbReference type="EC" id="2.4.1.301" evidence="3"/>
<evidence type="ECO:0000313" key="3">
    <source>
        <dbReference type="EMBL" id="TWU56874.1"/>
    </source>
</evidence>
<dbReference type="Pfam" id="PF00534">
    <property type="entry name" value="Glycos_transf_1"/>
    <property type="match status" value="1"/>
</dbReference>